<gene>
    <name evidence="10" type="ORF">METZ01_LOCUS308267</name>
</gene>
<dbReference type="InterPro" id="IPR036739">
    <property type="entry name" value="SLC41_membr_dom_sf"/>
</dbReference>
<evidence type="ECO:0000313" key="10">
    <source>
        <dbReference type="EMBL" id="SVC55413.1"/>
    </source>
</evidence>
<keyword evidence="7 8" id="KW-0472">Membrane</keyword>
<dbReference type="InterPro" id="IPR006668">
    <property type="entry name" value="Mg_transptr_MgtE_intracell_dom"/>
</dbReference>
<dbReference type="InterPro" id="IPR000644">
    <property type="entry name" value="CBS_dom"/>
</dbReference>
<dbReference type="CDD" id="cd04606">
    <property type="entry name" value="CBS_pair_Mg_transporter"/>
    <property type="match status" value="1"/>
</dbReference>
<evidence type="ECO:0000256" key="2">
    <source>
        <dbReference type="ARBA" id="ARBA00009749"/>
    </source>
</evidence>
<feature type="transmembrane region" description="Helical" evidence="8">
    <location>
        <begin position="252"/>
        <end position="279"/>
    </location>
</feature>
<dbReference type="AlphaFoldDB" id="A0A382N2K6"/>
<dbReference type="GO" id="GO:0016020">
    <property type="term" value="C:membrane"/>
    <property type="evidence" value="ECO:0007669"/>
    <property type="project" value="UniProtKB-SubCell"/>
</dbReference>
<dbReference type="GO" id="GO:0015095">
    <property type="term" value="F:magnesium ion transmembrane transporter activity"/>
    <property type="evidence" value="ECO:0007669"/>
    <property type="project" value="InterPro"/>
</dbReference>
<organism evidence="10">
    <name type="scientific">marine metagenome</name>
    <dbReference type="NCBI Taxonomy" id="408172"/>
    <lineage>
        <taxon>unclassified sequences</taxon>
        <taxon>metagenomes</taxon>
        <taxon>ecological metagenomes</taxon>
    </lineage>
</organism>
<dbReference type="Gene3D" id="1.10.357.20">
    <property type="entry name" value="SLC41 divalent cation transporters, integral membrane domain"/>
    <property type="match status" value="1"/>
</dbReference>
<keyword evidence="5" id="KW-0460">Magnesium</keyword>
<keyword evidence="3" id="KW-0813">Transport</keyword>
<evidence type="ECO:0000259" key="9">
    <source>
        <dbReference type="PROSITE" id="PS51371"/>
    </source>
</evidence>
<keyword evidence="4 8" id="KW-0812">Transmembrane</keyword>
<dbReference type="Pfam" id="PF00571">
    <property type="entry name" value="CBS"/>
    <property type="match status" value="1"/>
</dbReference>
<dbReference type="Gene3D" id="1.25.60.10">
    <property type="entry name" value="MgtE N-terminal domain-like"/>
    <property type="match status" value="1"/>
</dbReference>
<evidence type="ECO:0000256" key="1">
    <source>
        <dbReference type="ARBA" id="ARBA00004141"/>
    </source>
</evidence>
<evidence type="ECO:0000256" key="7">
    <source>
        <dbReference type="ARBA" id="ARBA00023136"/>
    </source>
</evidence>
<evidence type="ECO:0000256" key="6">
    <source>
        <dbReference type="ARBA" id="ARBA00022989"/>
    </source>
</evidence>
<dbReference type="PANTHER" id="PTHR43773:SF1">
    <property type="entry name" value="MAGNESIUM TRANSPORTER MGTE"/>
    <property type="match status" value="1"/>
</dbReference>
<dbReference type="NCBIfam" id="TIGR00400">
    <property type="entry name" value="mgtE"/>
    <property type="match status" value="1"/>
</dbReference>
<feature type="transmembrane region" description="Helical" evidence="8">
    <location>
        <begin position="300"/>
        <end position="322"/>
    </location>
</feature>
<comment type="subcellular location">
    <subcellularLocation>
        <location evidence="1">Membrane</location>
        <topology evidence="1">Multi-pass membrane protein</topology>
    </subcellularLocation>
</comment>
<dbReference type="SMART" id="SM00116">
    <property type="entry name" value="CBS"/>
    <property type="match status" value="1"/>
</dbReference>
<dbReference type="InterPro" id="IPR038076">
    <property type="entry name" value="MgtE_N_sf"/>
</dbReference>
<evidence type="ECO:0000256" key="4">
    <source>
        <dbReference type="ARBA" id="ARBA00022692"/>
    </source>
</evidence>
<feature type="transmembrane region" description="Helical" evidence="8">
    <location>
        <begin position="328"/>
        <end position="349"/>
    </location>
</feature>
<dbReference type="Pfam" id="PF03448">
    <property type="entry name" value="MgtE_N"/>
    <property type="match status" value="1"/>
</dbReference>
<dbReference type="EMBL" id="UINC01097583">
    <property type="protein sequence ID" value="SVC55413.1"/>
    <property type="molecule type" value="Genomic_DNA"/>
</dbReference>
<accession>A0A382N2K6</accession>
<evidence type="ECO:0000256" key="3">
    <source>
        <dbReference type="ARBA" id="ARBA00022448"/>
    </source>
</evidence>
<dbReference type="InterPro" id="IPR006667">
    <property type="entry name" value="SLC41_membr_dom"/>
</dbReference>
<dbReference type="PANTHER" id="PTHR43773">
    <property type="entry name" value="MAGNESIUM TRANSPORTER MGTE"/>
    <property type="match status" value="1"/>
</dbReference>
<name>A0A382N2K6_9ZZZZ</name>
<evidence type="ECO:0000256" key="8">
    <source>
        <dbReference type="SAM" id="Phobius"/>
    </source>
</evidence>
<dbReference type="InterPro" id="IPR006669">
    <property type="entry name" value="MgtE_transporter"/>
</dbReference>
<dbReference type="Pfam" id="PF01769">
    <property type="entry name" value="MgtE"/>
    <property type="match status" value="1"/>
</dbReference>
<dbReference type="SUPFAM" id="SSF158791">
    <property type="entry name" value="MgtE N-terminal domain-like"/>
    <property type="match status" value="1"/>
</dbReference>
<dbReference type="PROSITE" id="PS51371">
    <property type="entry name" value="CBS"/>
    <property type="match status" value="1"/>
</dbReference>
<evidence type="ECO:0000256" key="5">
    <source>
        <dbReference type="ARBA" id="ARBA00022842"/>
    </source>
</evidence>
<dbReference type="SUPFAM" id="SSF54631">
    <property type="entry name" value="CBS-domain pair"/>
    <property type="match status" value="1"/>
</dbReference>
<keyword evidence="6 8" id="KW-1133">Transmembrane helix</keyword>
<comment type="similarity">
    <text evidence="2">Belongs to the SLC41A transporter family.</text>
</comment>
<protein>
    <recommendedName>
        <fullName evidence="9">CBS domain-containing protein</fullName>
    </recommendedName>
</protein>
<feature type="non-terminal residue" evidence="10">
    <location>
        <position position="1"/>
    </location>
</feature>
<dbReference type="InterPro" id="IPR046342">
    <property type="entry name" value="CBS_dom_sf"/>
</dbReference>
<feature type="domain" description="CBS" evidence="9">
    <location>
        <begin position="144"/>
        <end position="200"/>
    </location>
</feature>
<feature type="non-terminal residue" evidence="10">
    <location>
        <position position="374"/>
    </location>
</feature>
<sequence length="374" mass="40360">FDPEALIDLEGSVLEDLLEAISPHAVARAIAELDTDEAVHLLEEMDDTRREQVLSNVPAPDRAAVLEGLSFPEDSAGRLMQRDLIAVPAYWSVGQVIDHCRETQNLPDEFYEIFVIDPRHRPIGQVALNRLMRTQRPVLMREIMKSEAPTIPVDMDQEEVAFLFQQYRLASAPVIDEAERLVGVITFDDAAAVQEEEAEEDFMRLSGVSSETDLSDTALRTTRTRARWLLVNLGTAILASMVIALFDATIEQIVALAVLMPIVASMGGNAGTQTLTVAVRALATRELTAANALRVVGKEVVVGGLNGILFAILVGVVAAIWFSAPTLGIVIASAMVINMLVAGLAGTLIPLGLERASIDPAVAATVFLTTITDV</sequence>
<dbReference type="SUPFAM" id="SSF161093">
    <property type="entry name" value="MgtE membrane domain-like"/>
    <property type="match status" value="1"/>
</dbReference>
<proteinExistence type="inferred from homology"/>
<feature type="transmembrane region" description="Helical" evidence="8">
    <location>
        <begin position="228"/>
        <end position="246"/>
    </location>
</feature>
<reference evidence="10" key="1">
    <citation type="submission" date="2018-05" db="EMBL/GenBank/DDBJ databases">
        <authorList>
            <person name="Lanie J.A."/>
            <person name="Ng W.-L."/>
            <person name="Kazmierczak K.M."/>
            <person name="Andrzejewski T.M."/>
            <person name="Davidsen T.M."/>
            <person name="Wayne K.J."/>
            <person name="Tettelin H."/>
            <person name="Glass J.I."/>
            <person name="Rusch D."/>
            <person name="Podicherti R."/>
            <person name="Tsui H.-C.T."/>
            <person name="Winkler M.E."/>
        </authorList>
    </citation>
    <scope>NUCLEOTIDE SEQUENCE</scope>
</reference>
<dbReference type="Gene3D" id="3.10.580.10">
    <property type="entry name" value="CBS-domain"/>
    <property type="match status" value="1"/>
</dbReference>